<feature type="domain" description="Glycoside hydrolase family 65 N-terminal" evidence="12">
    <location>
        <begin position="122"/>
        <end position="383"/>
    </location>
</feature>
<dbReference type="Pfam" id="PF03633">
    <property type="entry name" value="Glyco_hydro_65C"/>
    <property type="match status" value="1"/>
</dbReference>
<dbReference type="Pfam" id="PF03632">
    <property type="entry name" value="Glyco_hydro_65m"/>
    <property type="match status" value="1"/>
</dbReference>
<dbReference type="InterPro" id="IPR008928">
    <property type="entry name" value="6-hairpin_glycosidase_sf"/>
</dbReference>
<evidence type="ECO:0000259" key="10">
    <source>
        <dbReference type="Pfam" id="PF03632"/>
    </source>
</evidence>
<evidence type="ECO:0000256" key="1">
    <source>
        <dbReference type="ARBA" id="ARBA00001576"/>
    </source>
</evidence>
<evidence type="ECO:0000256" key="7">
    <source>
        <dbReference type="ARBA" id="ARBA00023295"/>
    </source>
</evidence>
<feature type="domain" description="Glycoside hydrolase family 65 C-terminal" evidence="11">
    <location>
        <begin position="816"/>
        <end position="863"/>
    </location>
</feature>
<comment type="similarity">
    <text evidence="2">Belongs to the glycosyl hydrolase 65 family.</text>
</comment>
<dbReference type="Proteomes" id="UP001153618">
    <property type="component" value="Unassembled WGS sequence"/>
</dbReference>
<dbReference type="OrthoDB" id="200349at2759"/>
<evidence type="ECO:0000256" key="8">
    <source>
        <dbReference type="ARBA" id="ARBA00030473"/>
    </source>
</evidence>
<evidence type="ECO:0000313" key="13">
    <source>
        <dbReference type="EMBL" id="CAG8078125.1"/>
    </source>
</evidence>
<evidence type="ECO:0000256" key="6">
    <source>
        <dbReference type="ARBA" id="ARBA00023180"/>
    </source>
</evidence>
<dbReference type="SUPFAM" id="SSF48208">
    <property type="entry name" value="Six-hairpin glycosidases"/>
    <property type="match status" value="1"/>
</dbReference>
<protein>
    <recommendedName>
        <fullName evidence="3">alpha,alpha-trehalase</fullName>
        <ecNumber evidence="3">3.2.1.28</ecNumber>
    </recommendedName>
    <alternativeName>
        <fullName evidence="8">Alpha,alpha-trehalase</fullName>
    </alternativeName>
    <alternativeName>
        <fullName evidence="9">Alpha,alpha-trehalose glucohydrolase</fullName>
    </alternativeName>
</protein>
<dbReference type="GO" id="GO:0004555">
    <property type="term" value="F:alpha,alpha-trehalase activity"/>
    <property type="evidence" value="ECO:0007669"/>
    <property type="project" value="UniProtKB-EC"/>
</dbReference>
<evidence type="ECO:0000256" key="3">
    <source>
        <dbReference type="ARBA" id="ARBA00012757"/>
    </source>
</evidence>
<dbReference type="FunFam" id="1.50.10.10:FF:000032">
    <property type="entry name" value="Vacuolar acid trehalase"/>
    <property type="match status" value="1"/>
</dbReference>
<evidence type="ECO:0000256" key="2">
    <source>
        <dbReference type="ARBA" id="ARBA00006768"/>
    </source>
</evidence>
<keyword evidence="6" id="KW-0325">Glycoprotein</keyword>
<evidence type="ECO:0000313" key="14">
    <source>
        <dbReference type="Proteomes" id="UP001153618"/>
    </source>
</evidence>
<dbReference type="GO" id="GO:0005993">
    <property type="term" value="P:trehalose catabolic process"/>
    <property type="evidence" value="ECO:0007669"/>
    <property type="project" value="TreeGrafter"/>
</dbReference>
<dbReference type="InterPro" id="IPR005196">
    <property type="entry name" value="Glyco_hydro_65_N"/>
</dbReference>
<name>A0A9W4HNY0_PENOL</name>
<dbReference type="Gene3D" id="2.70.98.40">
    <property type="entry name" value="Glycoside hydrolase, family 65, N-terminal domain"/>
    <property type="match status" value="1"/>
</dbReference>
<dbReference type="InterPro" id="IPR005195">
    <property type="entry name" value="Glyco_hydro_65_M"/>
</dbReference>
<dbReference type="EMBL" id="CAJVOS010000020">
    <property type="protein sequence ID" value="CAG8078125.1"/>
    <property type="molecule type" value="Genomic_DNA"/>
</dbReference>
<dbReference type="FunFam" id="2.70.98.40:FF:000004">
    <property type="entry name" value="Alpha,alpha-trehalose glucohydrolase TreA/Ath1"/>
    <property type="match status" value="1"/>
</dbReference>
<evidence type="ECO:0000256" key="4">
    <source>
        <dbReference type="ARBA" id="ARBA00022729"/>
    </source>
</evidence>
<dbReference type="GO" id="GO:0009277">
    <property type="term" value="C:fungal-type cell wall"/>
    <property type="evidence" value="ECO:0007669"/>
    <property type="project" value="TreeGrafter"/>
</dbReference>
<dbReference type="Gene3D" id="1.50.10.10">
    <property type="match status" value="1"/>
</dbReference>
<proteinExistence type="inferred from homology"/>
<dbReference type="EC" id="3.2.1.28" evidence="3"/>
<comment type="caution">
    <text evidence="13">The sequence shown here is derived from an EMBL/GenBank/DDBJ whole genome shotgun (WGS) entry which is preliminary data.</text>
</comment>
<keyword evidence="5" id="KW-0378">Hydrolase</keyword>
<keyword evidence="4" id="KW-0732">Signal</keyword>
<dbReference type="InterPro" id="IPR011013">
    <property type="entry name" value="Gal_mutarotase_sf_dom"/>
</dbReference>
<dbReference type="PANTHER" id="PTHR11051:SF8">
    <property type="entry name" value="PROTEIN-GLUCOSYLGALACTOSYLHYDROXYLYSINE GLUCOSIDASE"/>
    <property type="match status" value="1"/>
</dbReference>
<dbReference type="SUPFAM" id="SSF74650">
    <property type="entry name" value="Galactose mutarotase-like"/>
    <property type="match status" value="1"/>
</dbReference>
<evidence type="ECO:0000259" key="12">
    <source>
        <dbReference type="Pfam" id="PF03636"/>
    </source>
</evidence>
<dbReference type="PANTHER" id="PTHR11051">
    <property type="entry name" value="GLYCOSYL HYDROLASE-RELATED"/>
    <property type="match status" value="1"/>
</dbReference>
<dbReference type="AlphaFoldDB" id="A0A9W4HNY0"/>
<comment type="catalytic activity">
    <reaction evidence="1">
        <text>alpha,alpha-trehalose + H2O = alpha-D-glucose + beta-D-glucose</text>
        <dbReference type="Rhea" id="RHEA:32675"/>
        <dbReference type="ChEBI" id="CHEBI:15377"/>
        <dbReference type="ChEBI" id="CHEBI:15903"/>
        <dbReference type="ChEBI" id="CHEBI:16551"/>
        <dbReference type="ChEBI" id="CHEBI:17925"/>
        <dbReference type="EC" id="3.2.1.28"/>
    </reaction>
</comment>
<feature type="domain" description="Glycoside hydrolase family 65 central catalytic" evidence="10">
    <location>
        <begin position="477"/>
        <end position="663"/>
    </location>
</feature>
<dbReference type="Pfam" id="PF03636">
    <property type="entry name" value="Glyco_hydro_65N"/>
    <property type="match status" value="1"/>
</dbReference>
<evidence type="ECO:0000256" key="9">
    <source>
        <dbReference type="ARBA" id="ARBA00031637"/>
    </source>
</evidence>
<keyword evidence="7" id="KW-0326">Glycosidase</keyword>
<reference evidence="13" key="1">
    <citation type="submission" date="2021-07" db="EMBL/GenBank/DDBJ databases">
        <authorList>
            <person name="Branca A.L. A."/>
        </authorList>
    </citation>
    <scope>NUCLEOTIDE SEQUENCE</scope>
</reference>
<accession>A0A9W4HNY0</accession>
<organism evidence="13 14">
    <name type="scientific">Penicillium olsonii</name>
    <dbReference type="NCBI Taxonomy" id="99116"/>
    <lineage>
        <taxon>Eukaryota</taxon>
        <taxon>Fungi</taxon>
        <taxon>Dikarya</taxon>
        <taxon>Ascomycota</taxon>
        <taxon>Pezizomycotina</taxon>
        <taxon>Eurotiomycetes</taxon>
        <taxon>Eurotiomycetidae</taxon>
        <taxon>Eurotiales</taxon>
        <taxon>Aspergillaceae</taxon>
        <taxon>Penicillium</taxon>
    </lineage>
</organism>
<sequence length="1120" mass="122198">MSMSMTIWGPNPGRFYPQRMPGNLRVDQCKCLLPESPPALTLSSSLALLSVTWSLLFTCAVLPLLVQLGSATAAPSNRIIKNIKRHMGPGFSPNSSRAVYQTGFDGVTWDEDNWLLSTTHLEQGRYESRGSVANGYLGINVASAGPFFEVDSPEDTNGWPLFSTRQSFATVSGFFDSQPTTNGSNFPWLSQYGDDSVISGVPHWAGLVLDLGDDTYLDAKVDQKTISNFRTTYDFQAGVLVWSYKWTPKGDKGSYQITYRLFAHKLYVNQAIVDLEIVPTKEAEATIVNVIDGASAVRTDFVETGHDNGAIFSAVRPNGIANVTAYIYANLTTSSNVDLSSRKIVHNKPYIHANESSIAQAVDVKFKPGQVVRVTKFVGGASTDAFENPKATAKNAASTAMKNGFAKSLRSHIMEWASIMPHSSVDHFAFPNGTLPNDTNIIDYAVISVANTYYLLQNTVGKNAINETNSAPVNVDSISVGGLTSDSYGGQVFWDADVWMQPGLVTSHPEASQRFTNFRVEKYAQAKENMKTSFTGSQNQTRFSDTAAIFPWTSGRFGNCTATGACWDYEYHLNGDIGISLVNQWVASGNTRVFKEEHFPIYDSAATLYADLLVRNGSYWTMKNMTDPDEYANHVDAGGFTMPLVAETLRNANAFRQEFGLEENSTWDDMADNVLVLRENDVTLEYTTMNGSAVVKQADVVMVTFPLGYTSNYTTQNSLDDLDYYAAKQSADGPAMTWAIFSVVANEMSPSGCSAYTYGQYSFAPYTRAPFFQMSEQMVDNTTINGGTHPAYPFLTGHGGANQVAIYGYLGLRLRPDNILHVDPNLPPQIPYLKYRTFYWRGWPISAWSNYTHTTISRATGTPALDTADQKFANKTITIHSGPESDAVTFNLPLKGSVVIPNRQSGTQNTVAGNLVQCHPVTSTDAFEPGQFPISAVDGATSTKWQPELASDLSSVTVSFEEEAGSLVSGFYFDWAQSPPVNATVIFHNKTLQDPAKALSSESSDYKIVHSLINITQSDPYDAETTNLDIISIPTGNTTNVTLSSPVPAARYASLLIVGNQALDSADVEAKNGTGATVAEWSILGKEKGNSTSTKRKMGIRAASGTSSFAQRRHLLNPLL</sequence>
<dbReference type="Gene3D" id="2.60.420.10">
    <property type="entry name" value="Maltose phosphorylase, domain 3"/>
    <property type="match status" value="1"/>
</dbReference>
<dbReference type="InterPro" id="IPR037018">
    <property type="entry name" value="GH65_N"/>
</dbReference>
<evidence type="ECO:0000256" key="5">
    <source>
        <dbReference type="ARBA" id="ARBA00022801"/>
    </source>
</evidence>
<evidence type="ECO:0000259" key="11">
    <source>
        <dbReference type="Pfam" id="PF03633"/>
    </source>
</evidence>
<dbReference type="GO" id="GO:0030246">
    <property type="term" value="F:carbohydrate binding"/>
    <property type="evidence" value="ECO:0007669"/>
    <property type="project" value="InterPro"/>
</dbReference>
<gene>
    <name evidence="13" type="ORF">POLS_LOCUS4032</name>
</gene>
<keyword evidence="14" id="KW-1185">Reference proteome</keyword>
<dbReference type="InterPro" id="IPR005194">
    <property type="entry name" value="Glyco_hydro_65_C"/>
</dbReference>
<dbReference type="InterPro" id="IPR012341">
    <property type="entry name" value="6hp_glycosidase-like_sf"/>
</dbReference>